<dbReference type="CDD" id="cd03801">
    <property type="entry name" value="GT4_PimA-like"/>
    <property type="match status" value="1"/>
</dbReference>
<dbReference type="EMBL" id="CP012673">
    <property type="protein sequence ID" value="AUX39392.1"/>
    <property type="molecule type" value="Genomic_DNA"/>
</dbReference>
<dbReference type="Pfam" id="PF13692">
    <property type="entry name" value="Glyco_trans_1_4"/>
    <property type="match status" value="1"/>
</dbReference>
<dbReference type="PANTHER" id="PTHR12526">
    <property type="entry name" value="GLYCOSYLTRANSFERASE"/>
    <property type="match status" value="1"/>
</dbReference>
<dbReference type="PANTHER" id="PTHR12526:SF636">
    <property type="entry name" value="BLL3647 PROTEIN"/>
    <property type="match status" value="1"/>
</dbReference>
<gene>
    <name evidence="2" type="primary">rfaG</name>
    <name evidence="2" type="ORF">SOCE26_007830</name>
</gene>
<sequence>MALRVALWGPLPPPAGGLTRWVQNYLAAAPAAGIEAEVIDSSPRAAGVDTTSRFRPARVLRATHSLLQLRRVLAQRRPDVVHLCTTLFWATAREGLALELCHRAGVPSVLHVHMSTQIIAWHRALRWPSRQGVRAVIERASAVVTMSEELNVYLQDLLPDGRIVYIPNPVNTDRFYPAAAPGLADRPLRVLFAGLIAETKGFLELARAVLAVDGVTLVVAGSRSIGSTAESDRRIEHALGQLERQGRLELLGDVPAAAMPATYRDVDVFCLPSHAEGLPNALLEAMACGLPCVITPVGGMLGVVEGESGPAALVVPVGDETALAGALRSLRDAPPLRARLGAAARQRAVCRYTSRTVVEEYAALYARLRGANAVHHRALWA</sequence>
<proteinExistence type="predicted"/>
<dbReference type="Proteomes" id="UP000238348">
    <property type="component" value="Chromosome"/>
</dbReference>
<evidence type="ECO:0000313" key="3">
    <source>
        <dbReference type="Proteomes" id="UP000238348"/>
    </source>
</evidence>
<dbReference type="Pfam" id="PF13439">
    <property type="entry name" value="Glyco_transf_4"/>
    <property type="match status" value="1"/>
</dbReference>
<dbReference type="GO" id="GO:0016757">
    <property type="term" value="F:glycosyltransferase activity"/>
    <property type="evidence" value="ECO:0007669"/>
    <property type="project" value="TreeGrafter"/>
</dbReference>
<protein>
    <submittedName>
        <fullName evidence="2">Glycosyltransferase</fullName>
    </submittedName>
</protein>
<keyword evidence="2" id="KW-0808">Transferase</keyword>
<reference evidence="2 3" key="1">
    <citation type="submission" date="2015-09" db="EMBL/GenBank/DDBJ databases">
        <title>Sorangium comparison.</title>
        <authorList>
            <person name="Zaburannyi N."/>
            <person name="Bunk B."/>
            <person name="Overmann J."/>
            <person name="Mueller R."/>
        </authorList>
    </citation>
    <scope>NUCLEOTIDE SEQUENCE [LARGE SCALE GENOMIC DNA]</scope>
    <source>
        <strain evidence="2 3">So ce26</strain>
    </source>
</reference>
<dbReference type="InterPro" id="IPR028098">
    <property type="entry name" value="Glyco_trans_4-like_N"/>
</dbReference>
<dbReference type="RefSeq" id="WP_234023359.1">
    <property type="nucleotide sequence ID" value="NZ_CP012673.1"/>
</dbReference>
<dbReference type="SUPFAM" id="SSF53756">
    <property type="entry name" value="UDP-Glycosyltransferase/glycogen phosphorylase"/>
    <property type="match status" value="1"/>
</dbReference>
<dbReference type="AlphaFoldDB" id="A0A2L0EJB6"/>
<name>A0A2L0EJB6_SORCE</name>
<dbReference type="Gene3D" id="3.40.50.2000">
    <property type="entry name" value="Glycogen Phosphorylase B"/>
    <property type="match status" value="2"/>
</dbReference>
<organism evidence="2 3">
    <name type="scientific">Sorangium cellulosum</name>
    <name type="common">Polyangium cellulosum</name>
    <dbReference type="NCBI Taxonomy" id="56"/>
    <lineage>
        <taxon>Bacteria</taxon>
        <taxon>Pseudomonadati</taxon>
        <taxon>Myxococcota</taxon>
        <taxon>Polyangia</taxon>
        <taxon>Polyangiales</taxon>
        <taxon>Polyangiaceae</taxon>
        <taxon>Sorangium</taxon>
    </lineage>
</organism>
<accession>A0A2L0EJB6</accession>
<feature type="domain" description="Glycosyltransferase subfamily 4-like N-terminal" evidence="1">
    <location>
        <begin position="16"/>
        <end position="174"/>
    </location>
</feature>
<evidence type="ECO:0000313" key="2">
    <source>
        <dbReference type="EMBL" id="AUX39392.1"/>
    </source>
</evidence>
<evidence type="ECO:0000259" key="1">
    <source>
        <dbReference type="Pfam" id="PF13439"/>
    </source>
</evidence>